<keyword evidence="3" id="KW-1185">Reference proteome</keyword>
<feature type="region of interest" description="Disordered" evidence="1">
    <location>
        <begin position="101"/>
        <end position="132"/>
    </location>
</feature>
<dbReference type="Proteomes" id="UP000800092">
    <property type="component" value="Unassembled WGS sequence"/>
</dbReference>
<feature type="compositionally biased region" description="Basic and acidic residues" evidence="1">
    <location>
        <begin position="57"/>
        <end position="84"/>
    </location>
</feature>
<gene>
    <name evidence="2" type="ORF">EV356DRAFT_571377</name>
</gene>
<protein>
    <submittedName>
        <fullName evidence="2">Uncharacterized protein</fullName>
    </submittedName>
</protein>
<accession>A0A6A6GU40</accession>
<feature type="region of interest" description="Disordered" evidence="1">
    <location>
        <begin position="20"/>
        <end position="84"/>
    </location>
</feature>
<proteinExistence type="predicted"/>
<evidence type="ECO:0000256" key="1">
    <source>
        <dbReference type="SAM" id="MobiDB-lite"/>
    </source>
</evidence>
<dbReference type="EMBL" id="ML991874">
    <property type="protein sequence ID" value="KAF2229139.1"/>
    <property type="molecule type" value="Genomic_DNA"/>
</dbReference>
<organism evidence="2 3">
    <name type="scientific">Viridothelium virens</name>
    <name type="common">Speckled blister lichen</name>
    <name type="synonym">Trypethelium virens</name>
    <dbReference type="NCBI Taxonomy" id="1048519"/>
    <lineage>
        <taxon>Eukaryota</taxon>
        <taxon>Fungi</taxon>
        <taxon>Dikarya</taxon>
        <taxon>Ascomycota</taxon>
        <taxon>Pezizomycotina</taxon>
        <taxon>Dothideomycetes</taxon>
        <taxon>Dothideomycetes incertae sedis</taxon>
        <taxon>Trypetheliales</taxon>
        <taxon>Trypetheliaceae</taxon>
        <taxon>Viridothelium</taxon>
    </lineage>
</organism>
<name>A0A6A6GU40_VIRVR</name>
<evidence type="ECO:0000313" key="3">
    <source>
        <dbReference type="Proteomes" id="UP000800092"/>
    </source>
</evidence>
<evidence type="ECO:0000313" key="2">
    <source>
        <dbReference type="EMBL" id="KAF2229139.1"/>
    </source>
</evidence>
<feature type="region of interest" description="Disordered" evidence="1">
    <location>
        <begin position="209"/>
        <end position="232"/>
    </location>
</feature>
<dbReference type="AlphaFoldDB" id="A0A6A6GU40"/>
<sequence>MALAVLQGAPLLQRLHQQSRAIKGRQKRDDYAAATEDNYQPKVGYKSESDSDDDFDKSDLKRDAEVLRKENEAREDSITERERKLRQDADGLLLRSRTSGYTLSGDTVEGRKPNTKSLKDKNDRGALEEPHKDSKEEMIIFANDTLHRVSDKIYVTDMHVITGNIVKWTGSTSEIGGRKGKVVEFLGGEEAAKYKKLIEEEIEKLFPLSSSAQIGQDEEGGKGNDGMEAGET</sequence>
<reference evidence="2" key="1">
    <citation type="journal article" date="2020" name="Stud. Mycol.">
        <title>101 Dothideomycetes genomes: a test case for predicting lifestyles and emergence of pathogens.</title>
        <authorList>
            <person name="Haridas S."/>
            <person name="Albert R."/>
            <person name="Binder M."/>
            <person name="Bloem J."/>
            <person name="Labutti K."/>
            <person name="Salamov A."/>
            <person name="Andreopoulos B."/>
            <person name="Baker S."/>
            <person name="Barry K."/>
            <person name="Bills G."/>
            <person name="Bluhm B."/>
            <person name="Cannon C."/>
            <person name="Castanera R."/>
            <person name="Culley D."/>
            <person name="Daum C."/>
            <person name="Ezra D."/>
            <person name="Gonzalez J."/>
            <person name="Henrissat B."/>
            <person name="Kuo A."/>
            <person name="Liang C."/>
            <person name="Lipzen A."/>
            <person name="Lutzoni F."/>
            <person name="Magnuson J."/>
            <person name="Mondo S."/>
            <person name="Nolan M."/>
            <person name="Ohm R."/>
            <person name="Pangilinan J."/>
            <person name="Park H.-J."/>
            <person name="Ramirez L."/>
            <person name="Alfaro M."/>
            <person name="Sun H."/>
            <person name="Tritt A."/>
            <person name="Yoshinaga Y."/>
            <person name="Zwiers L.-H."/>
            <person name="Turgeon B."/>
            <person name="Goodwin S."/>
            <person name="Spatafora J."/>
            <person name="Crous P."/>
            <person name="Grigoriev I."/>
        </authorList>
    </citation>
    <scope>NUCLEOTIDE SEQUENCE</scope>
    <source>
        <strain evidence="2">Tuck. ex Michener</strain>
    </source>
</reference>
<feature type="compositionally biased region" description="Basic and acidic residues" evidence="1">
    <location>
        <begin position="108"/>
        <end position="132"/>
    </location>
</feature>